<accession>A0A8J2LQI0</accession>
<feature type="compositionally biased region" description="Low complexity" evidence="1">
    <location>
        <begin position="320"/>
        <end position="330"/>
    </location>
</feature>
<feature type="compositionally biased region" description="Basic and acidic residues" evidence="1">
    <location>
        <begin position="180"/>
        <end position="190"/>
    </location>
</feature>
<dbReference type="Pfam" id="PF00169">
    <property type="entry name" value="PH"/>
    <property type="match status" value="1"/>
</dbReference>
<dbReference type="AlphaFoldDB" id="A0A8J2LQI0"/>
<reference evidence="3" key="1">
    <citation type="submission" date="2021-06" db="EMBL/GenBank/DDBJ databases">
        <authorList>
            <person name="Hodson N. C."/>
            <person name="Mongue J. A."/>
            <person name="Jaron S. K."/>
        </authorList>
    </citation>
    <scope>NUCLEOTIDE SEQUENCE</scope>
</reference>
<dbReference type="InterPro" id="IPR043448">
    <property type="entry name" value="PKHO1/2"/>
</dbReference>
<dbReference type="Proteomes" id="UP000708208">
    <property type="component" value="Unassembled WGS sequence"/>
</dbReference>
<feature type="compositionally biased region" description="Low complexity" evidence="1">
    <location>
        <begin position="302"/>
        <end position="311"/>
    </location>
</feature>
<dbReference type="OrthoDB" id="6358316at2759"/>
<feature type="region of interest" description="Disordered" evidence="1">
    <location>
        <begin position="246"/>
        <end position="378"/>
    </location>
</feature>
<feature type="compositionally biased region" description="Polar residues" evidence="1">
    <location>
        <begin position="364"/>
        <end position="378"/>
    </location>
</feature>
<keyword evidence="4" id="KW-1185">Reference proteome</keyword>
<dbReference type="SMART" id="SM00233">
    <property type="entry name" value="PH"/>
    <property type="match status" value="1"/>
</dbReference>
<proteinExistence type="predicted"/>
<name>A0A8J2LQI0_9HEXA</name>
<dbReference type="PANTHER" id="PTHR15871">
    <property type="entry name" value="PH DOMAIN-CONTAINING PROTEIN"/>
    <property type="match status" value="1"/>
</dbReference>
<sequence length="411" mass="45329">MNSPFAMKRGRSAIHGVSLALNSISSSGISQDIPSVASLKDKAQKVGFLKKLSGKGILTSGTWRQRYCVLVKTRLYYFENEESSGKEKSAGFVNLEYFDCCSETSARVSRKAENVFVIAASDKGFFDSHSGRIYFAAENVTELTEWITAISLAMNKLRPKDKRSCNLREKSPNSSVLKTQGKDSRLSKSKGLELDGLETLSALPASRESLDCRVVKTRVRGPTGRRLPRKSLGNWTSPVVRKTIKATVEKSEEDEEDELKEGKEEGDGDAEGETNKAETTLSTLNESDVIEEEKEEISRKGSTSSNSTSNNRLEKDKVETTPTTTTTATTDQSHEETESDIEEHDQENFDRAWFLSSPDARCGSPSTESTSDYFSMHGNLNSSRSLSVTPHSENPPPGKGNHGKKFFCCLL</sequence>
<gene>
    <name evidence="3" type="ORF">AFUS01_LOCUS44961</name>
</gene>
<evidence type="ECO:0000259" key="2">
    <source>
        <dbReference type="PROSITE" id="PS50003"/>
    </source>
</evidence>
<dbReference type="PANTHER" id="PTHR15871:SF5">
    <property type="entry name" value="PX DOMAIN-CONTAINING PROTEIN"/>
    <property type="match status" value="1"/>
</dbReference>
<protein>
    <recommendedName>
        <fullName evidence="2">PH domain-containing protein</fullName>
    </recommendedName>
</protein>
<dbReference type="InterPro" id="IPR001849">
    <property type="entry name" value="PH_domain"/>
</dbReference>
<evidence type="ECO:0000313" key="4">
    <source>
        <dbReference type="Proteomes" id="UP000708208"/>
    </source>
</evidence>
<evidence type="ECO:0000256" key="1">
    <source>
        <dbReference type="SAM" id="MobiDB-lite"/>
    </source>
</evidence>
<feature type="region of interest" description="Disordered" evidence="1">
    <location>
        <begin position="163"/>
        <end position="190"/>
    </location>
</feature>
<feature type="compositionally biased region" description="Polar residues" evidence="1">
    <location>
        <begin position="277"/>
        <end position="286"/>
    </location>
</feature>
<dbReference type="EMBL" id="CAJVCH010570689">
    <property type="protein sequence ID" value="CAG7835616.1"/>
    <property type="molecule type" value="Genomic_DNA"/>
</dbReference>
<evidence type="ECO:0000313" key="3">
    <source>
        <dbReference type="EMBL" id="CAG7835616.1"/>
    </source>
</evidence>
<dbReference type="PROSITE" id="PS50003">
    <property type="entry name" value="PH_DOMAIN"/>
    <property type="match status" value="1"/>
</dbReference>
<organism evidence="3 4">
    <name type="scientific">Allacma fusca</name>
    <dbReference type="NCBI Taxonomy" id="39272"/>
    <lineage>
        <taxon>Eukaryota</taxon>
        <taxon>Metazoa</taxon>
        <taxon>Ecdysozoa</taxon>
        <taxon>Arthropoda</taxon>
        <taxon>Hexapoda</taxon>
        <taxon>Collembola</taxon>
        <taxon>Symphypleona</taxon>
        <taxon>Sminthuridae</taxon>
        <taxon>Allacma</taxon>
    </lineage>
</organism>
<feature type="domain" description="PH" evidence="2">
    <location>
        <begin position="42"/>
        <end position="155"/>
    </location>
</feature>
<comment type="caution">
    <text evidence="3">The sequence shown here is derived from an EMBL/GenBank/DDBJ whole genome shotgun (WGS) entry which is preliminary data.</text>
</comment>